<evidence type="ECO:0000256" key="2">
    <source>
        <dbReference type="ARBA" id="ARBA00006403"/>
    </source>
</evidence>
<name>A0AA88WF39_9ASTE</name>
<dbReference type="PROSITE" id="PS00434">
    <property type="entry name" value="HSF_DOMAIN"/>
    <property type="match status" value="1"/>
</dbReference>
<keyword evidence="5" id="KW-0346">Stress response</keyword>
<keyword evidence="7" id="KW-0804">Transcription</keyword>
<dbReference type="GO" id="GO:0034605">
    <property type="term" value="P:cellular response to heat"/>
    <property type="evidence" value="ECO:0007669"/>
    <property type="project" value="TreeGrafter"/>
</dbReference>
<gene>
    <name evidence="13" type="ORF">RJ639_041929</name>
</gene>
<dbReference type="Gene3D" id="1.10.10.10">
    <property type="entry name" value="Winged helix-like DNA-binding domain superfamily/Winged helix DNA-binding domain"/>
    <property type="match status" value="1"/>
</dbReference>
<dbReference type="GO" id="GO:0005634">
    <property type="term" value="C:nucleus"/>
    <property type="evidence" value="ECO:0007669"/>
    <property type="project" value="UniProtKB-SubCell"/>
</dbReference>
<sequence length="453" mass="52472">MEGAEGLRVKEEPVVLLDEDELFGGGKFGSIDPLGGGASPFMVPKPIERLRDAGPPPFLKKTYEIVDDPTTDPVISWTACCTSFVVWDPHKFSTDLLPKNFKHCNFSSFVRQLNTYRFKKIDPDRWEFANERFQKGKKHMLKEIKRRKQQHSPMKQGEALPQLDFAGTEVEKLRSDQIAMKSEIMKLKQHQENMKNRFDAVKKRLQTAEYRQRQLVIFIARAFANPLFFDRIVRRQKKELDCLEMSKRRRLVAPRGNVSSAEALDSLGNDQAQEESATIESEIQTLFSNDESTSPVHDRNANVNSGTSTPDYNSENFILWEKLMEDEMIFENEAARDLAKHQSKMVLELEELIANPPDWELFWVDDAFFSFYHQLEELYFNIYFEMAVEMAVATPKQRSQLGTIEVDSRSRISITELRPDVTKVIGDLTLLPGYGHQFSDMWWRLKTFTEGDF</sequence>
<evidence type="ECO:0000256" key="1">
    <source>
        <dbReference type="ARBA" id="ARBA00004123"/>
    </source>
</evidence>
<evidence type="ECO:0000256" key="9">
    <source>
        <dbReference type="ARBA" id="ARBA00055747"/>
    </source>
</evidence>
<reference evidence="13" key="1">
    <citation type="submission" date="2022-12" db="EMBL/GenBank/DDBJ databases">
        <title>Draft genome assemblies for two species of Escallonia (Escalloniales).</title>
        <authorList>
            <person name="Chanderbali A."/>
            <person name="Dervinis C."/>
            <person name="Anghel I."/>
            <person name="Soltis D."/>
            <person name="Soltis P."/>
            <person name="Zapata F."/>
        </authorList>
    </citation>
    <scope>NUCLEOTIDE SEQUENCE</scope>
    <source>
        <strain evidence="13">UCBG64.0493</strain>
        <tissue evidence="13">Leaf</tissue>
    </source>
</reference>
<dbReference type="GO" id="GO:0006357">
    <property type="term" value="P:regulation of transcription by RNA polymerase II"/>
    <property type="evidence" value="ECO:0007669"/>
    <property type="project" value="TreeGrafter"/>
</dbReference>
<dbReference type="AlphaFoldDB" id="A0AA88WF39"/>
<keyword evidence="3" id="KW-0597">Phosphoprotein</keyword>
<evidence type="ECO:0000256" key="4">
    <source>
        <dbReference type="ARBA" id="ARBA00023015"/>
    </source>
</evidence>
<evidence type="ECO:0000313" key="13">
    <source>
        <dbReference type="EMBL" id="KAK3025773.1"/>
    </source>
</evidence>
<comment type="subcellular location">
    <subcellularLocation>
        <location evidence="1">Nucleus</location>
    </subcellularLocation>
</comment>
<organism evidence="13 14">
    <name type="scientific">Escallonia herrerae</name>
    <dbReference type="NCBI Taxonomy" id="1293975"/>
    <lineage>
        <taxon>Eukaryota</taxon>
        <taxon>Viridiplantae</taxon>
        <taxon>Streptophyta</taxon>
        <taxon>Embryophyta</taxon>
        <taxon>Tracheophyta</taxon>
        <taxon>Spermatophyta</taxon>
        <taxon>Magnoliopsida</taxon>
        <taxon>eudicotyledons</taxon>
        <taxon>Gunneridae</taxon>
        <taxon>Pentapetalae</taxon>
        <taxon>asterids</taxon>
        <taxon>campanulids</taxon>
        <taxon>Escalloniales</taxon>
        <taxon>Escalloniaceae</taxon>
        <taxon>Escallonia</taxon>
    </lineage>
</organism>
<evidence type="ECO:0000256" key="8">
    <source>
        <dbReference type="ARBA" id="ARBA00023242"/>
    </source>
</evidence>
<evidence type="ECO:0000259" key="12">
    <source>
        <dbReference type="PROSITE" id="PS00434"/>
    </source>
</evidence>
<protein>
    <recommendedName>
        <fullName evidence="10">Heat stress transcription factor</fullName>
    </recommendedName>
</protein>
<keyword evidence="6" id="KW-0238">DNA-binding</keyword>
<dbReference type="InterPro" id="IPR036388">
    <property type="entry name" value="WH-like_DNA-bd_sf"/>
</dbReference>
<comment type="similarity">
    <text evidence="2 11">Belongs to the HSF family.</text>
</comment>
<dbReference type="GO" id="GO:0003700">
    <property type="term" value="F:DNA-binding transcription factor activity"/>
    <property type="evidence" value="ECO:0007669"/>
    <property type="project" value="InterPro"/>
</dbReference>
<dbReference type="SUPFAM" id="SSF46785">
    <property type="entry name" value="Winged helix' DNA-binding domain"/>
    <property type="match status" value="1"/>
</dbReference>
<evidence type="ECO:0000256" key="6">
    <source>
        <dbReference type="ARBA" id="ARBA00023125"/>
    </source>
</evidence>
<dbReference type="PANTHER" id="PTHR10015">
    <property type="entry name" value="HEAT SHOCK TRANSCRIPTION FACTOR"/>
    <property type="match status" value="1"/>
</dbReference>
<comment type="caution">
    <text evidence="13">The sequence shown here is derived from an EMBL/GenBank/DDBJ whole genome shotgun (WGS) entry which is preliminary data.</text>
</comment>
<dbReference type="EMBL" id="JAVXUP010000531">
    <property type="protein sequence ID" value="KAK3025773.1"/>
    <property type="molecule type" value="Genomic_DNA"/>
</dbReference>
<evidence type="ECO:0000256" key="11">
    <source>
        <dbReference type="RuleBase" id="RU004020"/>
    </source>
</evidence>
<dbReference type="Pfam" id="PF00447">
    <property type="entry name" value="HSF_DNA-bind"/>
    <property type="match status" value="1"/>
</dbReference>
<evidence type="ECO:0000256" key="5">
    <source>
        <dbReference type="ARBA" id="ARBA00023016"/>
    </source>
</evidence>
<dbReference type="Proteomes" id="UP001188597">
    <property type="component" value="Unassembled WGS sequence"/>
</dbReference>
<evidence type="ECO:0000256" key="3">
    <source>
        <dbReference type="ARBA" id="ARBA00022553"/>
    </source>
</evidence>
<evidence type="ECO:0000256" key="7">
    <source>
        <dbReference type="ARBA" id="ARBA00023163"/>
    </source>
</evidence>
<dbReference type="PRINTS" id="PR00056">
    <property type="entry name" value="HSFDOMAIN"/>
</dbReference>
<dbReference type="SMART" id="SM00415">
    <property type="entry name" value="HSF"/>
    <property type="match status" value="1"/>
</dbReference>
<accession>A0AA88WF39</accession>
<dbReference type="InterPro" id="IPR036390">
    <property type="entry name" value="WH_DNA-bd_sf"/>
</dbReference>
<keyword evidence="14" id="KW-1185">Reference proteome</keyword>
<proteinExistence type="inferred from homology"/>
<dbReference type="FunFam" id="1.10.10.10:FF:000057">
    <property type="entry name" value="Heat shock transcription factor 1"/>
    <property type="match status" value="1"/>
</dbReference>
<dbReference type="InterPro" id="IPR000232">
    <property type="entry name" value="HSF_DNA-bd"/>
</dbReference>
<keyword evidence="8" id="KW-0539">Nucleus</keyword>
<feature type="domain" description="HSF-type DNA-binding" evidence="12">
    <location>
        <begin position="97"/>
        <end position="121"/>
    </location>
</feature>
<comment type="function">
    <text evidence="9">DNA-binding protein that specifically binds heat shock promoter elements (HSE) and activates transcription.</text>
</comment>
<keyword evidence="4" id="KW-0805">Transcription regulation</keyword>
<evidence type="ECO:0000313" key="14">
    <source>
        <dbReference type="Proteomes" id="UP001188597"/>
    </source>
</evidence>
<dbReference type="GO" id="GO:0000978">
    <property type="term" value="F:RNA polymerase II cis-regulatory region sequence-specific DNA binding"/>
    <property type="evidence" value="ECO:0007669"/>
    <property type="project" value="TreeGrafter"/>
</dbReference>
<dbReference type="PANTHER" id="PTHR10015:SF448">
    <property type="entry name" value="HEAT STRESS TRANSCRIPTION FACTOR A-7A-LIKE"/>
    <property type="match status" value="1"/>
</dbReference>
<evidence type="ECO:0000256" key="10">
    <source>
        <dbReference type="ARBA" id="ARBA00081483"/>
    </source>
</evidence>